<dbReference type="PANTHER" id="PTHR10058:SF0">
    <property type="entry name" value="MACROPHAGE COLONY-STIMULATING FACTOR 1"/>
    <property type="match status" value="1"/>
</dbReference>
<feature type="transmembrane region" description="Helical" evidence="1">
    <location>
        <begin position="462"/>
        <end position="486"/>
    </location>
</feature>
<keyword evidence="4" id="KW-1185">Reference proteome</keyword>
<dbReference type="Proteomes" id="UP000606274">
    <property type="component" value="Unassembled WGS sequence"/>
</dbReference>
<protein>
    <recommendedName>
        <fullName evidence="5">Macrophage colony-stimulating factor 1</fullName>
    </recommendedName>
</protein>
<feature type="signal peptide" evidence="2">
    <location>
        <begin position="1"/>
        <end position="28"/>
    </location>
</feature>
<dbReference type="AlphaFoldDB" id="A0A8T0AKQ8"/>
<dbReference type="GO" id="GO:0008083">
    <property type="term" value="F:growth factor activity"/>
    <property type="evidence" value="ECO:0007669"/>
    <property type="project" value="InterPro"/>
</dbReference>
<dbReference type="FunFam" id="1.20.1250.10:FF:000056">
    <property type="entry name" value="Colony-stimulating factor 1b (macrophage)"/>
    <property type="match status" value="1"/>
</dbReference>
<organism evidence="3 4">
    <name type="scientific">Silurus meridionalis</name>
    <name type="common">Southern catfish</name>
    <name type="synonym">Silurus soldatovi meridionalis</name>
    <dbReference type="NCBI Taxonomy" id="175797"/>
    <lineage>
        <taxon>Eukaryota</taxon>
        <taxon>Metazoa</taxon>
        <taxon>Chordata</taxon>
        <taxon>Craniata</taxon>
        <taxon>Vertebrata</taxon>
        <taxon>Euteleostomi</taxon>
        <taxon>Actinopterygii</taxon>
        <taxon>Neopterygii</taxon>
        <taxon>Teleostei</taxon>
        <taxon>Ostariophysi</taxon>
        <taxon>Siluriformes</taxon>
        <taxon>Siluridae</taxon>
        <taxon>Silurus</taxon>
    </lineage>
</organism>
<evidence type="ECO:0000256" key="1">
    <source>
        <dbReference type="SAM" id="Phobius"/>
    </source>
</evidence>
<comment type="caution">
    <text evidence="3">The sequence shown here is derived from an EMBL/GenBank/DDBJ whole genome shotgun (WGS) entry which is preliminary data.</text>
</comment>
<gene>
    <name evidence="3" type="ORF">HF521_008641</name>
</gene>
<evidence type="ECO:0000256" key="2">
    <source>
        <dbReference type="SAM" id="SignalP"/>
    </source>
</evidence>
<dbReference type="InterPro" id="IPR009079">
    <property type="entry name" value="4_helix_cytokine-like_core"/>
</dbReference>
<feature type="chain" id="PRO_5035913511" description="Macrophage colony-stimulating factor 1" evidence="2">
    <location>
        <begin position="29"/>
        <end position="503"/>
    </location>
</feature>
<dbReference type="EMBL" id="JABFDY010000019">
    <property type="protein sequence ID" value="KAF7693325.1"/>
    <property type="molecule type" value="Genomic_DNA"/>
</dbReference>
<keyword evidence="2" id="KW-0732">Signal</keyword>
<keyword evidence="1" id="KW-0472">Membrane</keyword>
<dbReference type="GO" id="GO:0016020">
    <property type="term" value="C:membrane"/>
    <property type="evidence" value="ECO:0007669"/>
    <property type="project" value="InterPro"/>
</dbReference>
<name>A0A8T0AKQ8_SILME</name>
<dbReference type="GO" id="GO:0005125">
    <property type="term" value="F:cytokine activity"/>
    <property type="evidence" value="ECO:0007669"/>
    <property type="project" value="InterPro"/>
</dbReference>
<evidence type="ECO:0000313" key="4">
    <source>
        <dbReference type="Proteomes" id="UP000606274"/>
    </source>
</evidence>
<reference evidence="3" key="1">
    <citation type="submission" date="2020-08" db="EMBL/GenBank/DDBJ databases">
        <title>Chromosome-level assembly of Southern catfish (Silurus meridionalis) provides insights into visual adaptation to the nocturnal and benthic lifestyles.</title>
        <authorList>
            <person name="Zhang Y."/>
            <person name="Wang D."/>
            <person name="Peng Z."/>
        </authorList>
    </citation>
    <scope>NUCLEOTIDE SEQUENCE</scope>
    <source>
        <strain evidence="3">SWU-2019-XX</strain>
        <tissue evidence="3">Muscle</tissue>
    </source>
</reference>
<evidence type="ECO:0000313" key="3">
    <source>
        <dbReference type="EMBL" id="KAF7693325.1"/>
    </source>
</evidence>
<accession>A0A8T0AKQ8</accession>
<evidence type="ECO:0008006" key="5">
    <source>
        <dbReference type="Google" id="ProtNLM"/>
    </source>
</evidence>
<keyword evidence="1" id="KW-1133">Transmembrane helix</keyword>
<dbReference type="OrthoDB" id="8702024at2759"/>
<dbReference type="InterPro" id="IPR008001">
    <property type="entry name" value="MCSF-1"/>
</dbReference>
<dbReference type="GO" id="GO:0005615">
    <property type="term" value="C:extracellular space"/>
    <property type="evidence" value="ECO:0007669"/>
    <property type="project" value="TreeGrafter"/>
</dbReference>
<dbReference type="Gene3D" id="1.20.1250.10">
    <property type="match status" value="1"/>
</dbReference>
<proteinExistence type="predicted"/>
<dbReference type="PANTHER" id="PTHR10058">
    <property type="entry name" value="MACROPHAGE COLONY STIMULATING FACTOR"/>
    <property type="match status" value="1"/>
</dbReference>
<dbReference type="Pfam" id="PF05337">
    <property type="entry name" value="CSF-1"/>
    <property type="match status" value="1"/>
</dbReference>
<dbReference type="SUPFAM" id="SSF47266">
    <property type="entry name" value="4-helical cytokines"/>
    <property type="match status" value="1"/>
</dbReference>
<sequence length="503" mass="57177">MNTYTTTHNAKIRHLCSCLVLCLHLASGVVPGPCVHSVTEEHLLNLTKLILNQVQSGCSITYSFTERQHLSEVCYIKAAFPHILDLLNTHFTYDNNSDNHHYTRSLKDLIQNIYSHECIPQINEEIEESPVKFARLHTSSPREGLQKTEEVFQMFKNLMSKSDKAVNWNCEDEYANNLPEATTALNIQTTGTTECQCSCPQAMKYFIFTKSAPTSSPASYTQSKAYISINTNEESRAPLDQNSAISPVPGPITGLYTKTELFLEERSGPAQEESTNFIMSTISDLMDNSRDSSVAMRSEPQPVTFTPTASSSELPSIQTRTLFQSATSQPTEKINTPLISERNPVQILAKRSLDTSEQGMLSDSYFKLLWRRITENTGIRKEVKLEEIISKETENLPLGNQNSPTHLQMQLHMPRNVFKITSKEADFKDPTFRKDTEDRSDQKSIKHVKRNSVENEYQLANISIYSTFLTTSTCTLLLILTLLFYYKHRKIKDVQKEDRTVHF</sequence>
<keyword evidence="1" id="KW-0812">Transmembrane</keyword>